<keyword evidence="2" id="KW-1185">Reference proteome</keyword>
<reference evidence="1 2" key="1">
    <citation type="journal article" date="2023" name="Science">
        <title>Complex scaffold remodeling in plant triterpene biosynthesis.</title>
        <authorList>
            <person name="De La Pena R."/>
            <person name="Hodgson H."/>
            <person name="Liu J.C."/>
            <person name="Stephenson M.J."/>
            <person name="Martin A.C."/>
            <person name="Owen C."/>
            <person name="Harkess A."/>
            <person name="Leebens-Mack J."/>
            <person name="Jimenez L.E."/>
            <person name="Osbourn A."/>
            <person name="Sattely E.S."/>
        </authorList>
    </citation>
    <scope>NUCLEOTIDE SEQUENCE [LARGE SCALE GENOMIC DNA]</scope>
    <source>
        <strain evidence="2">cv. JPN11</strain>
        <tissue evidence="1">Leaf</tissue>
    </source>
</reference>
<name>A0ACC1Y592_MELAZ</name>
<dbReference type="Proteomes" id="UP001164539">
    <property type="component" value="Chromosome 5"/>
</dbReference>
<dbReference type="EMBL" id="CM051398">
    <property type="protein sequence ID" value="KAJ4718292.1"/>
    <property type="molecule type" value="Genomic_DNA"/>
</dbReference>
<gene>
    <name evidence="1" type="ORF">OWV82_009991</name>
</gene>
<accession>A0ACC1Y592</accession>
<proteinExistence type="predicted"/>
<sequence length="871" mass="99915">MGNICSVSVSCDAILSRCQDWTTRRSALLCDLEDSILALQSETQKLIEARNDLMTRVVIAEQQHMKRLNQVEGWLSRVQAVEIEVGKLIRDSPEQIEKLCLGGFCSKNCMSSYKFGKKVARVRQDVSNLREEGDFEDVAERIPDAVVEERPIEPTVVGLQSILYKVWECLGEEQVGIIGLYGMGGVGKTTLLTQINNKFLDVPNDFEVVIWVVVSKDLQLEKIQESIGRKIGLSDDAWTNKSPEEKALDVFKILSKKKFVLLMDDVWERVDLAKVGVPPPSSKIKSKVVFTTRFIEQRWGKELLPVILIFLNLAQIVVKECGGLPLALITIGRAMTYKKRPEEWNYVIQALRTRSTSGFSGMEKEVYPLLKFSYDNLPSDTARSCFLYCSLFPEDYSIFKNDLIECWIGEGFLDTYHKRGAQNQGYYIIGVLLHACLLEEEDEDYVKMHDVIRDMALWIACEIQREKENFLVHSGAQLTEIPESRKWEGVKRMSLMENKIQNLSESPKCPHLITLFLNSNSLRTISCSFFQFMPSLKVLNLSNNRSLTELPSGVSKLVSLEYLDLSRTAIKKLSKELEFLVNLKCLKLESTFYLHTIPRQLISNFSWLRVLRMFSRGSLRQVPEDSVLFGGSDILVEELLCLKHLNVLTLTLKSFHALQRVLSSSMLQSCTQSLCLQYLDDYSKSLNILSLASMRHLDTFYILDCEFLEDLEIPVGEVQRIIRIPHVFHSLHIVEFSYCLKLRDLTWLIFAPQLKYIHVSRCPNMEEIIKAGKLDEVEQMMMGNPNPFAKLQVLQLELLLNLKSIYPSPLPLPDLKEIHVHGCPKLKKLPLDSNSAKEHKLVIKGQKNWWEQLQWEDLETQNLFNSSFNLY</sequence>
<evidence type="ECO:0000313" key="1">
    <source>
        <dbReference type="EMBL" id="KAJ4718292.1"/>
    </source>
</evidence>
<organism evidence="1 2">
    <name type="scientific">Melia azedarach</name>
    <name type="common">Chinaberry tree</name>
    <dbReference type="NCBI Taxonomy" id="155640"/>
    <lineage>
        <taxon>Eukaryota</taxon>
        <taxon>Viridiplantae</taxon>
        <taxon>Streptophyta</taxon>
        <taxon>Embryophyta</taxon>
        <taxon>Tracheophyta</taxon>
        <taxon>Spermatophyta</taxon>
        <taxon>Magnoliopsida</taxon>
        <taxon>eudicotyledons</taxon>
        <taxon>Gunneridae</taxon>
        <taxon>Pentapetalae</taxon>
        <taxon>rosids</taxon>
        <taxon>malvids</taxon>
        <taxon>Sapindales</taxon>
        <taxon>Meliaceae</taxon>
        <taxon>Melia</taxon>
    </lineage>
</organism>
<comment type="caution">
    <text evidence="1">The sequence shown here is derived from an EMBL/GenBank/DDBJ whole genome shotgun (WGS) entry which is preliminary data.</text>
</comment>
<evidence type="ECO:0000313" key="2">
    <source>
        <dbReference type="Proteomes" id="UP001164539"/>
    </source>
</evidence>
<protein>
    <submittedName>
        <fullName evidence="1">NBS-LRR type disease resistance protein</fullName>
    </submittedName>
</protein>